<dbReference type="Gene3D" id="3.40.50.620">
    <property type="entry name" value="HUPs"/>
    <property type="match status" value="1"/>
</dbReference>
<organism evidence="3 4">
    <name type="scientific">Coccomyxa subellipsoidea</name>
    <dbReference type="NCBI Taxonomy" id="248742"/>
    <lineage>
        <taxon>Eukaryota</taxon>
        <taxon>Viridiplantae</taxon>
        <taxon>Chlorophyta</taxon>
        <taxon>core chlorophytes</taxon>
        <taxon>Trebouxiophyceae</taxon>
        <taxon>Trebouxiophyceae incertae sedis</taxon>
        <taxon>Coccomyxaceae</taxon>
        <taxon>Coccomyxa</taxon>
    </lineage>
</organism>
<dbReference type="InterPro" id="IPR006016">
    <property type="entry name" value="UspA"/>
</dbReference>
<keyword evidence="4" id="KW-1185">Reference proteome</keyword>
<feature type="region of interest" description="Disordered" evidence="1">
    <location>
        <begin position="209"/>
        <end position="244"/>
    </location>
</feature>
<accession>A0ABR2Z5B3</accession>
<evidence type="ECO:0000313" key="4">
    <source>
        <dbReference type="Proteomes" id="UP001491310"/>
    </source>
</evidence>
<dbReference type="Pfam" id="PF00582">
    <property type="entry name" value="Usp"/>
    <property type="match status" value="1"/>
</dbReference>
<dbReference type="Proteomes" id="UP001491310">
    <property type="component" value="Unassembled WGS sequence"/>
</dbReference>
<proteinExistence type="predicted"/>
<sequence length="244" mass="25596">MAPSSGKAIAVGITNSKASQRAVAYAATQLAQPGDTIHLLCVLLDTTLADDHFARRTYARIQRIIAERFLPLLDDVFVAHRTHILRTTAYTGGPACIAGVLGSKSIDLGASVLVVGNGASNVITSLLFPSVAKSVAKLKRVSVAVVNTNGSVQHYGGGDRAGEVETWDGGCALEAKKCRKPSLQLAPSSRSTAQAQSDLLSRASAVLLRSASTPEEETVTAELPHDELTTSSRGPVLSHEPSWT</sequence>
<comment type="caution">
    <text evidence="3">The sequence shown here is derived from an EMBL/GenBank/DDBJ whole genome shotgun (WGS) entry which is preliminary data.</text>
</comment>
<evidence type="ECO:0000259" key="2">
    <source>
        <dbReference type="Pfam" id="PF00582"/>
    </source>
</evidence>
<feature type="domain" description="UspA" evidence="2">
    <location>
        <begin position="7"/>
        <end position="146"/>
    </location>
</feature>
<dbReference type="InterPro" id="IPR014729">
    <property type="entry name" value="Rossmann-like_a/b/a_fold"/>
</dbReference>
<dbReference type="SUPFAM" id="SSF52402">
    <property type="entry name" value="Adenine nucleotide alpha hydrolases-like"/>
    <property type="match status" value="1"/>
</dbReference>
<evidence type="ECO:0000313" key="3">
    <source>
        <dbReference type="EMBL" id="KAK9918961.1"/>
    </source>
</evidence>
<evidence type="ECO:0000256" key="1">
    <source>
        <dbReference type="SAM" id="MobiDB-lite"/>
    </source>
</evidence>
<dbReference type="EMBL" id="JALJOT010000001">
    <property type="protein sequence ID" value="KAK9918961.1"/>
    <property type="molecule type" value="Genomic_DNA"/>
</dbReference>
<name>A0ABR2Z5B3_9CHLO</name>
<protein>
    <recommendedName>
        <fullName evidence="2">UspA domain-containing protein</fullName>
    </recommendedName>
</protein>
<gene>
    <name evidence="3" type="ORF">WJX75_008339</name>
</gene>
<reference evidence="3 4" key="1">
    <citation type="journal article" date="2024" name="Nat. Commun.">
        <title>Phylogenomics reveals the evolutionary origins of lichenization in chlorophyte algae.</title>
        <authorList>
            <person name="Puginier C."/>
            <person name="Libourel C."/>
            <person name="Otte J."/>
            <person name="Skaloud P."/>
            <person name="Haon M."/>
            <person name="Grisel S."/>
            <person name="Petersen M."/>
            <person name="Berrin J.G."/>
            <person name="Delaux P.M."/>
            <person name="Dal Grande F."/>
            <person name="Keller J."/>
        </authorList>
    </citation>
    <scope>NUCLEOTIDE SEQUENCE [LARGE SCALE GENOMIC DNA]</scope>
    <source>
        <strain evidence="3 4">SAG 216-7</strain>
    </source>
</reference>
<dbReference type="CDD" id="cd00293">
    <property type="entry name" value="USP-like"/>
    <property type="match status" value="1"/>
</dbReference>